<name>A0A061DKM1_THECC</name>
<protein>
    <submittedName>
        <fullName evidence="2">Uncharacterized protein</fullName>
    </submittedName>
</protein>
<accession>A0A061DKM1</accession>
<evidence type="ECO:0000313" key="2">
    <source>
        <dbReference type="EMBL" id="EOX93334.1"/>
    </source>
</evidence>
<dbReference type="AlphaFoldDB" id="A0A061DKM1"/>
<organism evidence="2 3">
    <name type="scientific">Theobroma cacao</name>
    <name type="common">Cacao</name>
    <name type="synonym">Cocoa</name>
    <dbReference type="NCBI Taxonomy" id="3641"/>
    <lineage>
        <taxon>Eukaryota</taxon>
        <taxon>Viridiplantae</taxon>
        <taxon>Streptophyta</taxon>
        <taxon>Embryophyta</taxon>
        <taxon>Tracheophyta</taxon>
        <taxon>Spermatophyta</taxon>
        <taxon>Magnoliopsida</taxon>
        <taxon>eudicotyledons</taxon>
        <taxon>Gunneridae</taxon>
        <taxon>Pentapetalae</taxon>
        <taxon>rosids</taxon>
        <taxon>malvids</taxon>
        <taxon>Malvales</taxon>
        <taxon>Malvaceae</taxon>
        <taxon>Byttnerioideae</taxon>
        <taxon>Theobroma</taxon>
    </lineage>
</organism>
<gene>
    <name evidence="2" type="ORF">TCM_002172</name>
</gene>
<dbReference type="Gramene" id="EOX93334">
    <property type="protein sequence ID" value="EOX93334"/>
    <property type="gene ID" value="TCM_002172"/>
</dbReference>
<sequence>MTLNIDFDTDVTDLIRRCNDDDVAAYNARQLTKPKASGLKFCFLVFALSMWVMGKESTWASNDIENLKRGKRREKIGKRSPASSRQDQGAGCSSEEKKNRGGGGLRSKARR</sequence>
<dbReference type="Proteomes" id="UP000026915">
    <property type="component" value="Chromosome 1"/>
</dbReference>
<proteinExistence type="predicted"/>
<feature type="region of interest" description="Disordered" evidence="1">
    <location>
        <begin position="71"/>
        <end position="111"/>
    </location>
</feature>
<dbReference type="InParanoid" id="A0A061DKM1"/>
<evidence type="ECO:0000313" key="3">
    <source>
        <dbReference type="Proteomes" id="UP000026915"/>
    </source>
</evidence>
<dbReference type="HOGENOM" id="CLU_2162991_0_0_1"/>
<dbReference type="EMBL" id="CM001879">
    <property type="protein sequence ID" value="EOX93334.1"/>
    <property type="molecule type" value="Genomic_DNA"/>
</dbReference>
<evidence type="ECO:0000256" key="1">
    <source>
        <dbReference type="SAM" id="MobiDB-lite"/>
    </source>
</evidence>
<keyword evidence="3" id="KW-1185">Reference proteome</keyword>
<reference evidence="2 3" key="1">
    <citation type="journal article" date="2013" name="Genome Biol.">
        <title>The genome sequence of the most widely cultivated cacao type and its use to identify candidate genes regulating pod color.</title>
        <authorList>
            <person name="Motamayor J.C."/>
            <person name="Mockaitis K."/>
            <person name="Schmutz J."/>
            <person name="Haiminen N."/>
            <person name="Iii D.L."/>
            <person name="Cornejo O."/>
            <person name="Findley S.D."/>
            <person name="Zheng P."/>
            <person name="Utro F."/>
            <person name="Royaert S."/>
            <person name="Saski C."/>
            <person name="Jenkins J."/>
            <person name="Podicheti R."/>
            <person name="Zhao M."/>
            <person name="Scheffler B.E."/>
            <person name="Stack J.C."/>
            <person name="Feltus F.A."/>
            <person name="Mustiga G.M."/>
            <person name="Amores F."/>
            <person name="Phillips W."/>
            <person name="Marelli J.P."/>
            <person name="May G.D."/>
            <person name="Shapiro H."/>
            <person name="Ma J."/>
            <person name="Bustamante C.D."/>
            <person name="Schnell R.J."/>
            <person name="Main D."/>
            <person name="Gilbert D."/>
            <person name="Parida L."/>
            <person name="Kuhn D.N."/>
        </authorList>
    </citation>
    <scope>NUCLEOTIDE SEQUENCE [LARGE SCALE GENOMIC DNA]</scope>
    <source>
        <strain evidence="3">cv. Matina 1-6</strain>
    </source>
</reference>